<evidence type="ECO:0000259" key="2">
    <source>
        <dbReference type="Pfam" id="PF13439"/>
    </source>
</evidence>
<feature type="domain" description="Glycosyl transferase family 1" evidence="1">
    <location>
        <begin position="197"/>
        <end position="354"/>
    </location>
</feature>
<name>L9X0H1_9EURY</name>
<proteinExistence type="predicted"/>
<feature type="domain" description="Glycosyltransferase subfamily 4-like N-terminal" evidence="2">
    <location>
        <begin position="12"/>
        <end position="178"/>
    </location>
</feature>
<dbReference type="Pfam" id="PF13439">
    <property type="entry name" value="Glyco_transf_4"/>
    <property type="match status" value="1"/>
</dbReference>
<dbReference type="CDD" id="cd03801">
    <property type="entry name" value="GT4_PimA-like"/>
    <property type="match status" value="1"/>
</dbReference>
<dbReference type="eggNOG" id="arCOG01410">
    <property type="taxonomic scope" value="Archaea"/>
</dbReference>
<dbReference type="STRING" id="1227497.C491_17629"/>
<dbReference type="PANTHER" id="PTHR45947:SF3">
    <property type="entry name" value="SULFOQUINOVOSYL TRANSFERASE SQD2"/>
    <property type="match status" value="1"/>
</dbReference>
<evidence type="ECO:0000259" key="1">
    <source>
        <dbReference type="Pfam" id="PF00534"/>
    </source>
</evidence>
<dbReference type="GO" id="GO:0016757">
    <property type="term" value="F:glycosyltransferase activity"/>
    <property type="evidence" value="ECO:0007669"/>
    <property type="project" value="InterPro"/>
</dbReference>
<dbReference type="SUPFAM" id="SSF53756">
    <property type="entry name" value="UDP-Glycosyltransferase/glycogen phosphorylase"/>
    <property type="match status" value="1"/>
</dbReference>
<accession>L9X0H1</accession>
<dbReference type="InterPro" id="IPR028098">
    <property type="entry name" value="Glyco_trans_4-like_N"/>
</dbReference>
<dbReference type="Proteomes" id="UP000011688">
    <property type="component" value="Unassembled WGS sequence"/>
</dbReference>
<evidence type="ECO:0000313" key="4">
    <source>
        <dbReference type="Proteomes" id="UP000011688"/>
    </source>
</evidence>
<dbReference type="EMBL" id="AOIB01000033">
    <property type="protein sequence ID" value="ELY54941.1"/>
    <property type="molecule type" value="Genomic_DNA"/>
</dbReference>
<dbReference type="AlphaFoldDB" id="L9X0H1"/>
<dbReference type="PANTHER" id="PTHR45947">
    <property type="entry name" value="SULFOQUINOVOSYL TRANSFERASE SQD2"/>
    <property type="match status" value="1"/>
</dbReference>
<dbReference type="InterPro" id="IPR001296">
    <property type="entry name" value="Glyco_trans_1"/>
</dbReference>
<comment type="caution">
    <text evidence="3">The sequence shown here is derived from an EMBL/GenBank/DDBJ whole genome shotgun (WGS) entry which is preliminary data.</text>
</comment>
<keyword evidence="4" id="KW-1185">Reference proteome</keyword>
<reference evidence="3 4" key="1">
    <citation type="journal article" date="2014" name="PLoS Genet.">
        <title>Phylogenetically driven sequencing of extremely halophilic archaea reveals strategies for static and dynamic osmo-response.</title>
        <authorList>
            <person name="Becker E.A."/>
            <person name="Seitzer P.M."/>
            <person name="Tritt A."/>
            <person name="Larsen D."/>
            <person name="Krusor M."/>
            <person name="Yao A.I."/>
            <person name="Wu D."/>
            <person name="Madern D."/>
            <person name="Eisen J.A."/>
            <person name="Darling A.E."/>
            <person name="Facciotti M.T."/>
        </authorList>
    </citation>
    <scope>NUCLEOTIDE SEQUENCE [LARGE SCALE GENOMIC DNA]</scope>
    <source>
        <strain evidence="3 4">DSM 10524</strain>
    </source>
</reference>
<dbReference type="InterPro" id="IPR050194">
    <property type="entry name" value="Glycosyltransferase_grp1"/>
</dbReference>
<organism evidence="3 4">
    <name type="scientific">Natronococcus amylolyticus DSM 10524</name>
    <dbReference type="NCBI Taxonomy" id="1227497"/>
    <lineage>
        <taxon>Archaea</taxon>
        <taxon>Methanobacteriati</taxon>
        <taxon>Methanobacteriota</taxon>
        <taxon>Stenosarchaea group</taxon>
        <taxon>Halobacteria</taxon>
        <taxon>Halobacteriales</taxon>
        <taxon>Natrialbaceae</taxon>
        <taxon>Natronococcus</taxon>
    </lineage>
</organism>
<gene>
    <name evidence="3" type="ORF">C491_17629</name>
</gene>
<dbReference type="Pfam" id="PF00534">
    <property type="entry name" value="Glycos_transf_1"/>
    <property type="match status" value="1"/>
</dbReference>
<protein>
    <submittedName>
        <fullName evidence="3">LPS biosynthesis protein</fullName>
    </submittedName>
</protein>
<sequence>MRVVPSLYPEKMGGIGLHAHHLSRLQAEDGHDITVYTSDNGDSSLPGCERRDGYKVKRYRQVARPLNNTITPGIVSDLVREAEQYDVVHIHSHLYFSSLMAALVSQLRDKPTVLTNHGIMSQSVSKWVQLTYLPTVGRLAFESADRILCYHERDRNELLDRGVTTDIDVIHNGIDCEQFAPTATDGGDVSQVADDGSESPYIAFVGRLQPGKGAHFLIDAFARIADSYPERNLVLVGDGPQREELEALAHEEGVADRVEFLGEVPNEQIPAVVGEADVFALPSLAEGMPRTVLEALACETPVVTTDLKQLRPLVEDVGRLVPAESPGTLADALADLLAMDADKRDRMGTRGRERILEKYSWRDTVRQTTNVYRELLDGEDQATPQPVAHQ</sequence>
<dbReference type="Gene3D" id="3.40.50.2000">
    <property type="entry name" value="Glycogen Phosphorylase B"/>
    <property type="match status" value="2"/>
</dbReference>
<evidence type="ECO:0000313" key="3">
    <source>
        <dbReference type="EMBL" id="ELY54941.1"/>
    </source>
</evidence>